<dbReference type="InterPro" id="IPR011335">
    <property type="entry name" value="Restrct_endonuc-II-like"/>
</dbReference>
<sequence>MSGTFKGLTQAQIDRRFKEGRGQGQGPDYKPFIYTRDVSSQGRSHRLLGSKTRRLHHLLSDLELAIFLTLDRSPHVTDIREQFPMRVEDTVRIAEEFGLPHSRYQGSPQVLTSDFLVDFDALQRPTVAIQAKYSADLQKPEVIERLELERRYWQEKGIPWVIVTEREISRVAFANIQWLYPAHAEENIVQDELTHYQQLFLNEFQRYPDRKLTAIAQSLDTSGQLEAGQALYWLRQLLARHCFLFDLDTPYRELKPRDVMVNPLQMHEEMSSVAR</sequence>
<dbReference type="AlphaFoldDB" id="A0A653B499"/>
<name>A0A653B499_ECTOL</name>
<dbReference type="InterPro" id="IPR011856">
    <property type="entry name" value="tRNA_endonuc-like_dom_sf"/>
</dbReference>
<gene>
    <name evidence="1" type="primary">tnsA</name>
    <name evidence="1" type="ORF">POT9AD_2388</name>
</gene>
<evidence type="ECO:0000313" key="1">
    <source>
        <dbReference type="EMBL" id="VDN63363.1"/>
    </source>
</evidence>
<dbReference type="SUPFAM" id="SSF46785">
    <property type="entry name" value="Winged helix' DNA-binding domain"/>
    <property type="match status" value="1"/>
</dbReference>
<dbReference type="Gene3D" id="3.40.1350.10">
    <property type="match status" value="1"/>
</dbReference>
<dbReference type="OrthoDB" id="5291587at2"/>
<reference evidence="1" key="1">
    <citation type="submission" date="2018-11" db="EMBL/GenBank/DDBJ databases">
        <authorList>
            <consortium name="Genoscope - CEA"/>
            <person name="William W."/>
        </authorList>
    </citation>
    <scope>NUCLEOTIDE SEQUENCE [LARGE SCALE GENOMIC DNA]</scope>
    <source>
        <strain evidence="1">T9AD</strain>
    </source>
</reference>
<proteinExistence type="predicted"/>
<dbReference type="Pfam" id="PF08722">
    <property type="entry name" value="Tn7_TnsA-like_N"/>
    <property type="match status" value="1"/>
</dbReference>
<dbReference type="Gene3D" id="1.10.10.10">
    <property type="entry name" value="Winged helix-like DNA-binding domain superfamily/Winged helix DNA-binding domain"/>
    <property type="match status" value="1"/>
</dbReference>
<accession>A0A653B499</accession>
<dbReference type="Pfam" id="PF08721">
    <property type="entry name" value="Tn7_Tnp_TnsA_C"/>
    <property type="match status" value="1"/>
</dbReference>
<dbReference type="InterPro" id="IPR014832">
    <property type="entry name" value="TnsA_C"/>
</dbReference>
<dbReference type="EMBL" id="LR130779">
    <property type="protein sequence ID" value="VDN63363.1"/>
    <property type="molecule type" value="Genomic_DNA"/>
</dbReference>
<dbReference type="GO" id="GO:0003676">
    <property type="term" value="F:nucleic acid binding"/>
    <property type="evidence" value="ECO:0007669"/>
    <property type="project" value="InterPro"/>
</dbReference>
<dbReference type="InterPro" id="IPR036390">
    <property type="entry name" value="WH_DNA-bd_sf"/>
</dbReference>
<organism evidence="1">
    <name type="scientific">Ectopseudomonas oleovorans</name>
    <name type="common">Pseudomonas oleovorans</name>
    <dbReference type="NCBI Taxonomy" id="301"/>
    <lineage>
        <taxon>Bacteria</taxon>
        <taxon>Pseudomonadati</taxon>
        <taxon>Pseudomonadota</taxon>
        <taxon>Gammaproteobacteria</taxon>
        <taxon>Pseudomonadales</taxon>
        <taxon>Pseudomonadaceae</taxon>
        <taxon>Ectopseudomonas</taxon>
    </lineage>
</organism>
<dbReference type="InterPro" id="IPR036388">
    <property type="entry name" value="WH-like_DNA-bd_sf"/>
</dbReference>
<protein>
    <submittedName>
        <fullName evidence="1">Transposon Tn7 transposition protein TnsA</fullName>
    </submittedName>
</protein>
<dbReference type="InterPro" id="IPR014833">
    <property type="entry name" value="TnsA_N"/>
</dbReference>
<dbReference type="SUPFAM" id="SSF52980">
    <property type="entry name" value="Restriction endonuclease-like"/>
    <property type="match status" value="1"/>
</dbReference>
<dbReference type="CDD" id="cd22362">
    <property type="entry name" value="TnsA_endonuclease-like"/>
    <property type="match status" value="1"/>
</dbReference>